<dbReference type="PANTHER" id="PTHR38120">
    <property type="entry name" value="EXPRESSED PROTEIN"/>
    <property type="match status" value="1"/>
</dbReference>
<sequence>MTTTATRTPVQHPKRVSSSSPSLSPPTLSKPTLSARSAVPPRVASTVKGPVRRTSLRSATPPNPTTGANNTESKEWFATQLKQETELKEQLLLRLENKEQSILQITKDNDQLSSSLKTAESRLVELYADQRRAEDELGARIEVIEKLRSQVREIEREKREVQRRYNEQTSTFEAERQAFYDNEQHLKSRIQSLSQARRQPVLASPSIHEYDSETEPEEEEPATPVPSSTADDHDSEPPEVTALKLELSTLSTSYLSIQNTLVLLQSQLVDLKRVNQELQEENESYNILLRERTLTGQFDLSKGLNGAHSDSTDGDSVARTRDDDAGSMRSTSRSLLDPVDETPEGGDMDPSLVNGFDAPDNDSVSSSHRSGGRHARRNNTGSASQSPTRGETLADLPITGPGLDLAAELGRAENRDSYDPSGRRSRKASTADRKPSNGSGPRPEVDALRSEVKILKDANKALSLYASKILDRIIATEGFEHVLAVDYTDKAEPAPAISSSNSPPVASKKPRPQSVMVGRTVSSSSDNYPSPMMSPTERLTTFESIRAEAASSKSPPIPATVKASRRSLSFDWKGFSMFGGDKKSESSNLRPLTLTTGASSVLGVARKLDTEEDDDDRRERERLNATMKLMGIEKPVDAPTPIIERSSSSSAATPTTSAPQKFSFFRRSTVITPNNNTEQSSMKSVSSNSPRLEGSNPNLTQEALEQAEVEGKIAQLDARERSLSMELANGSGSGFTEMRMSSRRGRRSDGRSSGSTIWSAGLSQGTQDE</sequence>
<gene>
    <name evidence="3" type="ORF">BJ322DRAFT_1210075</name>
</gene>
<accession>A0A9P6HI17</accession>
<comment type="caution">
    <text evidence="3">The sequence shown here is derived from an EMBL/GenBank/DDBJ whole genome shotgun (WGS) entry which is preliminary data.</text>
</comment>
<feature type="compositionally biased region" description="Acidic residues" evidence="2">
    <location>
        <begin position="212"/>
        <end position="221"/>
    </location>
</feature>
<feature type="region of interest" description="Disordered" evidence="2">
    <location>
        <begin position="300"/>
        <end position="446"/>
    </location>
</feature>
<feature type="compositionally biased region" description="Basic and acidic residues" evidence="2">
    <location>
        <begin position="410"/>
        <end position="422"/>
    </location>
</feature>
<feature type="compositionally biased region" description="Low complexity" evidence="2">
    <location>
        <begin position="493"/>
        <end position="507"/>
    </location>
</feature>
<name>A0A9P6HI17_9AGAM</name>
<feature type="compositionally biased region" description="Low complexity" evidence="2">
    <location>
        <begin position="646"/>
        <end position="659"/>
    </location>
</feature>
<dbReference type="AlphaFoldDB" id="A0A9P6HI17"/>
<feature type="compositionally biased region" description="Acidic residues" evidence="2">
    <location>
        <begin position="338"/>
        <end position="347"/>
    </location>
</feature>
<dbReference type="OrthoDB" id="2121319at2759"/>
<feature type="region of interest" description="Disordered" evidence="2">
    <location>
        <begin position="606"/>
        <end position="769"/>
    </location>
</feature>
<reference evidence="3" key="1">
    <citation type="journal article" date="2020" name="Nat. Commun.">
        <title>Large-scale genome sequencing of mycorrhizal fungi provides insights into the early evolution of symbiotic traits.</title>
        <authorList>
            <person name="Miyauchi S."/>
            <person name="Kiss E."/>
            <person name="Kuo A."/>
            <person name="Drula E."/>
            <person name="Kohler A."/>
            <person name="Sanchez-Garcia M."/>
            <person name="Morin E."/>
            <person name="Andreopoulos B."/>
            <person name="Barry K.W."/>
            <person name="Bonito G."/>
            <person name="Buee M."/>
            <person name="Carver A."/>
            <person name="Chen C."/>
            <person name="Cichocki N."/>
            <person name="Clum A."/>
            <person name="Culley D."/>
            <person name="Crous P.W."/>
            <person name="Fauchery L."/>
            <person name="Girlanda M."/>
            <person name="Hayes R.D."/>
            <person name="Keri Z."/>
            <person name="LaButti K."/>
            <person name="Lipzen A."/>
            <person name="Lombard V."/>
            <person name="Magnuson J."/>
            <person name="Maillard F."/>
            <person name="Murat C."/>
            <person name="Nolan M."/>
            <person name="Ohm R.A."/>
            <person name="Pangilinan J."/>
            <person name="Pereira M.F."/>
            <person name="Perotto S."/>
            <person name="Peter M."/>
            <person name="Pfister S."/>
            <person name="Riley R."/>
            <person name="Sitrit Y."/>
            <person name="Stielow J.B."/>
            <person name="Szollosi G."/>
            <person name="Zifcakova L."/>
            <person name="Stursova M."/>
            <person name="Spatafora J.W."/>
            <person name="Tedersoo L."/>
            <person name="Vaario L.M."/>
            <person name="Yamada A."/>
            <person name="Yan M."/>
            <person name="Wang P."/>
            <person name="Xu J."/>
            <person name="Bruns T."/>
            <person name="Baldrian P."/>
            <person name="Vilgalys R."/>
            <person name="Dunand C."/>
            <person name="Henrissat B."/>
            <person name="Grigoriev I.V."/>
            <person name="Hibbett D."/>
            <person name="Nagy L.G."/>
            <person name="Martin F.M."/>
        </authorList>
    </citation>
    <scope>NUCLEOTIDE SEQUENCE</scope>
    <source>
        <strain evidence="3">UH-Tt-Lm1</strain>
    </source>
</reference>
<reference evidence="3" key="2">
    <citation type="submission" date="2020-11" db="EMBL/GenBank/DDBJ databases">
        <authorList>
            <consortium name="DOE Joint Genome Institute"/>
            <person name="Kuo A."/>
            <person name="Miyauchi S."/>
            <person name="Kiss E."/>
            <person name="Drula E."/>
            <person name="Kohler A."/>
            <person name="Sanchez-Garcia M."/>
            <person name="Andreopoulos B."/>
            <person name="Barry K.W."/>
            <person name="Bonito G."/>
            <person name="Buee M."/>
            <person name="Carver A."/>
            <person name="Chen C."/>
            <person name="Cichocki N."/>
            <person name="Clum A."/>
            <person name="Culley D."/>
            <person name="Crous P.W."/>
            <person name="Fauchery L."/>
            <person name="Girlanda M."/>
            <person name="Hayes R."/>
            <person name="Keri Z."/>
            <person name="Labutti K."/>
            <person name="Lipzen A."/>
            <person name="Lombard V."/>
            <person name="Magnuson J."/>
            <person name="Maillard F."/>
            <person name="Morin E."/>
            <person name="Murat C."/>
            <person name="Nolan M."/>
            <person name="Ohm R."/>
            <person name="Pangilinan J."/>
            <person name="Pereira M."/>
            <person name="Perotto S."/>
            <person name="Peter M."/>
            <person name="Riley R."/>
            <person name="Sitrit Y."/>
            <person name="Stielow B."/>
            <person name="Szollosi G."/>
            <person name="Zifcakova L."/>
            <person name="Stursova M."/>
            <person name="Spatafora J.W."/>
            <person name="Tedersoo L."/>
            <person name="Vaario L.-M."/>
            <person name="Yamada A."/>
            <person name="Yan M."/>
            <person name="Wang P."/>
            <person name="Xu J."/>
            <person name="Bruns T."/>
            <person name="Baldrian P."/>
            <person name="Vilgalys R."/>
            <person name="Henrissat B."/>
            <person name="Grigoriev I.V."/>
            <person name="Hibbett D."/>
            <person name="Nagy L.G."/>
            <person name="Martin F.M."/>
        </authorList>
    </citation>
    <scope>NUCLEOTIDE SEQUENCE</scope>
    <source>
        <strain evidence="3">UH-Tt-Lm1</strain>
    </source>
</reference>
<protein>
    <submittedName>
        <fullName evidence="3">Uncharacterized protein</fullName>
    </submittedName>
</protein>
<evidence type="ECO:0000313" key="4">
    <source>
        <dbReference type="Proteomes" id="UP000736335"/>
    </source>
</evidence>
<feature type="compositionally biased region" description="Polar residues" evidence="2">
    <location>
        <begin position="756"/>
        <end position="769"/>
    </location>
</feature>
<feature type="compositionally biased region" description="Polar residues" evidence="2">
    <location>
        <begin position="378"/>
        <end position="389"/>
    </location>
</feature>
<dbReference type="PANTHER" id="PTHR38120:SF1">
    <property type="entry name" value="M PROTEIN, SEROTYPE 2.1"/>
    <property type="match status" value="1"/>
</dbReference>
<feature type="compositionally biased region" description="Polar residues" evidence="2">
    <location>
        <begin position="669"/>
        <end position="703"/>
    </location>
</feature>
<feature type="region of interest" description="Disordered" evidence="2">
    <location>
        <begin position="1"/>
        <end position="75"/>
    </location>
</feature>
<keyword evidence="1" id="KW-0175">Coiled coil</keyword>
<evidence type="ECO:0000313" key="3">
    <source>
        <dbReference type="EMBL" id="KAF9787146.1"/>
    </source>
</evidence>
<dbReference type="EMBL" id="WIUZ02000005">
    <property type="protein sequence ID" value="KAF9787146.1"/>
    <property type="molecule type" value="Genomic_DNA"/>
</dbReference>
<organism evidence="3 4">
    <name type="scientific">Thelephora terrestris</name>
    <dbReference type="NCBI Taxonomy" id="56493"/>
    <lineage>
        <taxon>Eukaryota</taxon>
        <taxon>Fungi</taxon>
        <taxon>Dikarya</taxon>
        <taxon>Basidiomycota</taxon>
        <taxon>Agaricomycotina</taxon>
        <taxon>Agaricomycetes</taxon>
        <taxon>Thelephorales</taxon>
        <taxon>Thelephoraceae</taxon>
        <taxon>Thelephora</taxon>
    </lineage>
</organism>
<feature type="region of interest" description="Disordered" evidence="2">
    <location>
        <begin position="190"/>
        <end position="238"/>
    </location>
</feature>
<evidence type="ECO:0000256" key="2">
    <source>
        <dbReference type="SAM" id="MobiDB-lite"/>
    </source>
</evidence>
<feature type="compositionally biased region" description="Low complexity" evidence="2">
    <location>
        <begin position="17"/>
        <end position="34"/>
    </location>
</feature>
<evidence type="ECO:0000256" key="1">
    <source>
        <dbReference type="SAM" id="Coils"/>
    </source>
</evidence>
<keyword evidence="4" id="KW-1185">Reference proteome</keyword>
<feature type="coiled-coil region" evidence="1">
    <location>
        <begin position="261"/>
        <end position="291"/>
    </location>
</feature>
<feature type="compositionally biased region" description="Basic and acidic residues" evidence="2">
    <location>
        <begin position="316"/>
        <end position="326"/>
    </location>
</feature>
<feature type="region of interest" description="Disordered" evidence="2">
    <location>
        <begin position="493"/>
        <end position="535"/>
    </location>
</feature>
<feature type="coiled-coil region" evidence="1">
    <location>
        <begin position="78"/>
        <end position="171"/>
    </location>
</feature>
<dbReference type="Proteomes" id="UP000736335">
    <property type="component" value="Unassembled WGS sequence"/>
</dbReference>
<proteinExistence type="predicted"/>